<dbReference type="Proteomes" id="UP000782901">
    <property type="component" value="Unassembled WGS sequence"/>
</dbReference>
<reference evidence="2" key="2">
    <citation type="submission" date="2021-02" db="EMBL/GenBank/DDBJ databases">
        <title>Infant gut strain persistence is associated with maternal origin, phylogeny, and functional potential including surface adhesion and iron acquisition.</title>
        <authorList>
            <person name="Lou Y.C."/>
        </authorList>
    </citation>
    <scope>NUCLEOTIDE SEQUENCE</scope>
    <source>
        <strain evidence="2">L3_082_243G1_dasL3_082_243G1_maxbin2.maxbin.015s ta_sub</strain>
    </source>
</reference>
<accession>A0A679H4V8</accession>
<dbReference type="AlphaFoldDB" id="A0A679H4V8"/>
<protein>
    <recommendedName>
        <fullName evidence="4">Addiction module toxin RelE</fullName>
    </recommendedName>
</protein>
<evidence type="ECO:0000313" key="2">
    <source>
        <dbReference type="EMBL" id="MBS5410177.1"/>
    </source>
</evidence>
<evidence type="ECO:0008006" key="4">
    <source>
        <dbReference type="Google" id="ProtNLM"/>
    </source>
</evidence>
<dbReference type="EMBL" id="AP022660">
    <property type="protein sequence ID" value="BCA49379.1"/>
    <property type="molecule type" value="Genomic_DNA"/>
</dbReference>
<dbReference type="Proteomes" id="UP000500882">
    <property type="component" value="Chromosome"/>
</dbReference>
<name>A0A679H4V8_BACT4</name>
<gene>
    <name evidence="1" type="ORF">BatF92_13210</name>
    <name evidence="2" type="ORF">KHY35_05585</name>
</gene>
<evidence type="ECO:0000313" key="1">
    <source>
        <dbReference type="EMBL" id="BCA49379.1"/>
    </source>
</evidence>
<dbReference type="RefSeq" id="WP_008760435.1">
    <property type="nucleotide sequence ID" value="NZ_AP022660.1"/>
</dbReference>
<proteinExistence type="predicted"/>
<sequence length="57" mass="6836">MKREIIAYKGYFKEFFENLDAGTQDKILYVLKTEITPKKEIDKAKILRKEYYGSKNK</sequence>
<reference evidence="1 3" key="1">
    <citation type="submission" date="2020-02" db="EMBL/GenBank/DDBJ databases">
        <title>Whole-genome sequencing and comparative analysis of the genomes of Bacteroides thetaiotaomicron and Escherichia coli isolated from a healthy resident in Vietnam.</title>
        <authorList>
            <person name="Mohsin M."/>
            <person name="Tanaka K."/>
            <person name="Kawahara R."/>
            <person name="Kondo S."/>
            <person name="Noguchi H."/>
            <person name="Motooka D."/>
            <person name="Nakamura S."/>
            <person name="Khong D.T."/>
            <person name="Nguyen T.N."/>
            <person name="Tran H.T."/>
            <person name="Yamamoto Y."/>
        </authorList>
    </citation>
    <scope>NUCLEOTIDE SEQUENCE [LARGE SCALE GENOMIC DNA]</scope>
    <source>
        <strain evidence="1 3">F9-2</strain>
    </source>
</reference>
<organism evidence="1 3">
    <name type="scientific">Bacteroides thetaiotaomicron</name>
    <dbReference type="NCBI Taxonomy" id="818"/>
    <lineage>
        <taxon>Bacteria</taxon>
        <taxon>Pseudomonadati</taxon>
        <taxon>Bacteroidota</taxon>
        <taxon>Bacteroidia</taxon>
        <taxon>Bacteroidales</taxon>
        <taxon>Bacteroidaceae</taxon>
        <taxon>Bacteroides</taxon>
    </lineage>
</organism>
<evidence type="ECO:0000313" key="3">
    <source>
        <dbReference type="Proteomes" id="UP000500882"/>
    </source>
</evidence>
<dbReference type="EMBL" id="JAGZEE010000005">
    <property type="protein sequence ID" value="MBS5410177.1"/>
    <property type="molecule type" value="Genomic_DNA"/>
</dbReference>